<comment type="caution">
    <text evidence="4">The sequence shown here is derived from an EMBL/GenBank/DDBJ whole genome shotgun (WGS) entry which is preliminary data.</text>
</comment>
<evidence type="ECO:0000256" key="2">
    <source>
        <dbReference type="SAM" id="Phobius"/>
    </source>
</evidence>
<dbReference type="Proteomes" id="UP000297720">
    <property type="component" value="Unassembled WGS sequence"/>
</dbReference>
<reference evidence="4 6" key="1">
    <citation type="submission" date="2018-06" db="EMBL/GenBank/DDBJ databases">
        <title>Occurrence of a novel blaKPC-2- and qnrS2- harbouring IncP6 plasmid from Aeromonas taiwanensis isolates recovered from the river sediments.</title>
        <authorList>
            <person name="Zheng B."/>
            <person name="Yu X."/>
            <person name="Xiao Y."/>
        </authorList>
    </citation>
    <scope>NUCLEOTIDE SEQUENCE [LARGE SCALE GENOMIC DNA]</scope>
    <source>
        <strain evidence="3 5">1713</strain>
        <strain evidence="4 6">198</strain>
    </source>
</reference>
<keyword evidence="2" id="KW-0472">Membrane</keyword>
<keyword evidence="2" id="KW-1133">Transmembrane helix</keyword>
<dbReference type="Pfam" id="PF13432">
    <property type="entry name" value="TPR_16"/>
    <property type="match status" value="1"/>
</dbReference>
<evidence type="ECO:0000256" key="1">
    <source>
        <dbReference type="SAM" id="MobiDB-lite"/>
    </source>
</evidence>
<dbReference type="Proteomes" id="UP000297914">
    <property type="component" value="Unassembled WGS sequence"/>
</dbReference>
<feature type="region of interest" description="Disordered" evidence="1">
    <location>
        <begin position="124"/>
        <end position="164"/>
    </location>
</feature>
<organism evidence="4 6">
    <name type="scientific">Aeromonas taiwanensis</name>
    <dbReference type="NCBI Taxonomy" id="633417"/>
    <lineage>
        <taxon>Bacteria</taxon>
        <taxon>Pseudomonadati</taxon>
        <taxon>Pseudomonadota</taxon>
        <taxon>Gammaproteobacteria</taxon>
        <taxon>Aeromonadales</taxon>
        <taxon>Aeromonadaceae</taxon>
        <taxon>Aeromonas</taxon>
    </lineage>
</organism>
<accession>A0A5F0K907</accession>
<evidence type="ECO:0000313" key="4">
    <source>
        <dbReference type="EMBL" id="TFF78070.1"/>
    </source>
</evidence>
<evidence type="ECO:0000313" key="6">
    <source>
        <dbReference type="Proteomes" id="UP000297914"/>
    </source>
</evidence>
<evidence type="ECO:0000313" key="3">
    <source>
        <dbReference type="EMBL" id="TFF74016.1"/>
    </source>
</evidence>
<dbReference type="Pfam" id="PF14559">
    <property type="entry name" value="TPR_19"/>
    <property type="match status" value="1"/>
</dbReference>
<keyword evidence="2" id="KW-0812">Transmembrane</keyword>
<gene>
    <name evidence="3" type="ORF">DRM93_13995</name>
    <name evidence="4" type="ORF">DRM94_13995</name>
</gene>
<dbReference type="EMBL" id="QORK01000030">
    <property type="protein sequence ID" value="TFF78070.1"/>
    <property type="molecule type" value="Genomic_DNA"/>
</dbReference>
<feature type="compositionally biased region" description="Acidic residues" evidence="1">
    <location>
        <begin position="142"/>
        <end position="164"/>
    </location>
</feature>
<dbReference type="InterPro" id="IPR011990">
    <property type="entry name" value="TPR-like_helical_dom_sf"/>
</dbReference>
<protein>
    <submittedName>
        <fullName evidence="4">Uncharacterized protein</fullName>
    </submittedName>
</protein>
<dbReference type="EMBL" id="QORL01000030">
    <property type="protein sequence ID" value="TFF74016.1"/>
    <property type="molecule type" value="Genomic_DNA"/>
</dbReference>
<sequence length="395" mass="42657">MSVINQMLKDLERRQPGAEESAVYVAPVRQQGWWMLVLTLLCTLALAILGWRTWIYWQQSQRAAQPTARVELRAVASPAQASSAVVTPIVSSALPAMVSTAVPSASSVGGTSVLAASPARASIPAQTQAPVDEAQPASVAQADEDQADENQVDEVPVDEAIPSDEELQPDLYAELAAEQEAQEAAPAVPALRKPGILKIETVELSPSELAALAERKATTAMAKGQMQEAQDNYYEVLAHDPHNQGAREQLAGLLYGAGRLAEAARVLEEGLSLDPAQADLRLLLARVAIAGGERQKALDWLTGYRPELATNLDYYATWAGLAQELGQSGQASELYVRLLRQQPDQGRWWLGLGVAEDGQGHRQRALDAYRNAQLHGELGEASTQWLEQRIAQLNP</sequence>
<dbReference type="AlphaFoldDB" id="A0A5F0K907"/>
<feature type="transmembrane region" description="Helical" evidence="2">
    <location>
        <begin position="33"/>
        <end position="51"/>
    </location>
</feature>
<dbReference type="SUPFAM" id="SSF48452">
    <property type="entry name" value="TPR-like"/>
    <property type="match status" value="1"/>
</dbReference>
<proteinExistence type="predicted"/>
<dbReference type="OrthoDB" id="5406098at2"/>
<dbReference type="RefSeq" id="WP_134696237.1">
    <property type="nucleotide sequence ID" value="NZ_QORJ01000027.1"/>
</dbReference>
<evidence type="ECO:0000313" key="5">
    <source>
        <dbReference type="Proteomes" id="UP000297720"/>
    </source>
</evidence>
<dbReference type="Gene3D" id="1.25.40.10">
    <property type="entry name" value="Tetratricopeptide repeat domain"/>
    <property type="match status" value="2"/>
</dbReference>
<name>A0A5F0K907_9GAMM</name>
<keyword evidence="5" id="KW-1185">Reference proteome</keyword>